<dbReference type="Gene3D" id="3.60.15.10">
    <property type="entry name" value="Ribonuclease Z/Hydroxyacylglutathione hydrolase-like"/>
    <property type="match status" value="1"/>
</dbReference>
<comment type="cofactor">
    <cofactor evidence="1">
        <name>Zn(2+)</name>
        <dbReference type="ChEBI" id="CHEBI:29105"/>
    </cofactor>
</comment>
<dbReference type="PANTHER" id="PTHR42978">
    <property type="entry name" value="QUORUM-QUENCHING LACTONASE YTNP-RELATED-RELATED"/>
    <property type="match status" value="1"/>
</dbReference>
<keyword evidence="5" id="KW-0862">Zinc</keyword>
<proteinExistence type="inferred from homology"/>
<sequence>MDTRIISLGTLAEHPLRDTSRKVRTGHATTTLVRTDEATILIDPGLPPAAVVARLDERAGLDPTDITHVFLTSFKADTCRGIRAFDNAQWLIHPHEREAVGVPLATLLRDAGDADDETKRELEYQVSLLRECASAPDSIAPGVDLFPLPGVTPGMCGLLIAEPNRTLLICGDAIPTVEHYEQAKILKQAVDHDAAMESYKEAVEIADVLILGRDNLVFNQGRGMV</sequence>
<dbReference type="GO" id="GO:0016787">
    <property type="term" value="F:hydrolase activity"/>
    <property type="evidence" value="ECO:0007669"/>
    <property type="project" value="UniProtKB-KW"/>
</dbReference>
<name>A0A3B1E7Y4_9ZZZZ</name>
<dbReference type="PANTHER" id="PTHR42978:SF2">
    <property type="entry name" value="102 KBASES UNSTABLE REGION: FROM 1 TO 119443"/>
    <property type="match status" value="1"/>
</dbReference>
<evidence type="ECO:0000256" key="5">
    <source>
        <dbReference type="ARBA" id="ARBA00022833"/>
    </source>
</evidence>
<evidence type="ECO:0000256" key="2">
    <source>
        <dbReference type="ARBA" id="ARBA00007749"/>
    </source>
</evidence>
<dbReference type="SUPFAM" id="SSF56281">
    <property type="entry name" value="Metallo-hydrolase/oxidoreductase"/>
    <property type="match status" value="1"/>
</dbReference>
<dbReference type="EMBL" id="UOGK01000370">
    <property type="protein sequence ID" value="VAX40297.1"/>
    <property type="molecule type" value="Genomic_DNA"/>
</dbReference>
<accession>A0A3B1E7Y4</accession>
<dbReference type="InterPro" id="IPR036866">
    <property type="entry name" value="RibonucZ/Hydroxyglut_hydro"/>
</dbReference>
<evidence type="ECO:0000256" key="1">
    <source>
        <dbReference type="ARBA" id="ARBA00001947"/>
    </source>
</evidence>
<gene>
    <name evidence="7" type="ORF">MNBD_PLANCTO03-553</name>
</gene>
<reference evidence="7" key="1">
    <citation type="submission" date="2018-06" db="EMBL/GenBank/DDBJ databases">
        <authorList>
            <person name="Zhirakovskaya E."/>
        </authorList>
    </citation>
    <scope>NUCLEOTIDE SEQUENCE</scope>
</reference>
<keyword evidence="3" id="KW-0479">Metal-binding</keyword>
<dbReference type="AlphaFoldDB" id="A0A3B1E7Y4"/>
<organism evidence="7">
    <name type="scientific">hydrothermal vent metagenome</name>
    <dbReference type="NCBI Taxonomy" id="652676"/>
    <lineage>
        <taxon>unclassified sequences</taxon>
        <taxon>metagenomes</taxon>
        <taxon>ecological metagenomes</taxon>
    </lineage>
</organism>
<evidence type="ECO:0000259" key="6">
    <source>
        <dbReference type="Pfam" id="PF00753"/>
    </source>
</evidence>
<keyword evidence="4" id="KW-0378">Hydrolase</keyword>
<dbReference type="GO" id="GO:0046872">
    <property type="term" value="F:metal ion binding"/>
    <property type="evidence" value="ECO:0007669"/>
    <property type="project" value="UniProtKB-KW"/>
</dbReference>
<protein>
    <recommendedName>
        <fullName evidence="6">Metallo-beta-lactamase domain-containing protein</fullName>
    </recommendedName>
</protein>
<evidence type="ECO:0000256" key="3">
    <source>
        <dbReference type="ARBA" id="ARBA00022723"/>
    </source>
</evidence>
<dbReference type="InterPro" id="IPR001279">
    <property type="entry name" value="Metallo-B-lactamas"/>
</dbReference>
<evidence type="ECO:0000256" key="4">
    <source>
        <dbReference type="ARBA" id="ARBA00022801"/>
    </source>
</evidence>
<comment type="similarity">
    <text evidence="2">Belongs to the metallo-beta-lactamase superfamily.</text>
</comment>
<dbReference type="InterPro" id="IPR051013">
    <property type="entry name" value="MBL_superfamily_lactonases"/>
</dbReference>
<evidence type="ECO:0000313" key="7">
    <source>
        <dbReference type="EMBL" id="VAX40297.1"/>
    </source>
</evidence>
<feature type="domain" description="Metallo-beta-lactamase" evidence="6">
    <location>
        <begin position="26"/>
        <end position="204"/>
    </location>
</feature>
<dbReference type="Pfam" id="PF00753">
    <property type="entry name" value="Lactamase_B"/>
    <property type="match status" value="1"/>
</dbReference>